<dbReference type="Gene3D" id="3.40.50.1820">
    <property type="entry name" value="alpha/beta hydrolase"/>
    <property type="match status" value="1"/>
</dbReference>
<protein>
    <submittedName>
        <fullName evidence="5">Alpha/beta hydrolase</fullName>
    </submittedName>
</protein>
<keyword evidence="2 5" id="KW-0378">Hydrolase</keyword>
<sequence length="347" mass="35078">MTRTAPSRRSVACAALAATAVVALGIGMLTACSPSADDRRDQTIAAASSESATFTLSAPADVLVSEDVPTAIVAGAGMPVDVCRAEGATELRPAVLAVHGGSWARGDKAHPHWRTICSWLAGEGFVGVSVNYRLAPEHPFPAGADDVAAAVAWAQSPAAEAYGIDPDRTALLGGSAGGNLSALVALEAAAGEGRTGAEPVDAVVTLSSPLDLTVGAVTSPTFEQSMLDYLDCAARDCERASAASPQTLAAEGAPPFLVVHGMREQLIPVQQATAFIGALAGAGAPPERELIDSEAHSIGLLDDRLAARVADWLRGMLVPAPAVEALDEAPLAVESPDGGDVVEAPVG</sequence>
<comment type="similarity">
    <text evidence="1">Belongs to the 'GDXG' lipolytic enzyme family.</text>
</comment>
<accession>A0A9E8SC31</accession>
<keyword evidence="3" id="KW-0732">Signal</keyword>
<dbReference type="RefSeq" id="WP_267782069.1">
    <property type="nucleotide sequence ID" value="NZ_CP113089.1"/>
</dbReference>
<evidence type="ECO:0000256" key="3">
    <source>
        <dbReference type="SAM" id="SignalP"/>
    </source>
</evidence>
<dbReference type="InterPro" id="IPR029058">
    <property type="entry name" value="AB_hydrolase_fold"/>
</dbReference>
<dbReference type="SUPFAM" id="SSF53474">
    <property type="entry name" value="alpha/beta-Hydrolases"/>
    <property type="match status" value="1"/>
</dbReference>
<proteinExistence type="inferred from homology"/>
<dbReference type="InterPro" id="IPR002168">
    <property type="entry name" value="Lipase_GDXG_HIS_AS"/>
</dbReference>
<evidence type="ECO:0000313" key="6">
    <source>
        <dbReference type="Proteomes" id="UP001164706"/>
    </source>
</evidence>
<feature type="domain" description="BD-FAE-like" evidence="4">
    <location>
        <begin position="81"/>
        <end position="276"/>
    </location>
</feature>
<organism evidence="5 6">
    <name type="scientific">Microcella daejeonensis</name>
    <dbReference type="NCBI Taxonomy" id="2994971"/>
    <lineage>
        <taxon>Bacteria</taxon>
        <taxon>Bacillati</taxon>
        <taxon>Actinomycetota</taxon>
        <taxon>Actinomycetes</taxon>
        <taxon>Micrococcales</taxon>
        <taxon>Microbacteriaceae</taxon>
        <taxon>Microcella</taxon>
    </lineage>
</organism>
<dbReference type="EMBL" id="CP113089">
    <property type="protein sequence ID" value="WAB82162.1"/>
    <property type="molecule type" value="Genomic_DNA"/>
</dbReference>
<evidence type="ECO:0000313" key="5">
    <source>
        <dbReference type="EMBL" id="WAB82162.1"/>
    </source>
</evidence>
<keyword evidence="6" id="KW-1185">Reference proteome</keyword>
<feature type="signal peptide" evidence="3">
    <location>
        <begin position="1"/>
        <end position="31"/>
    </location>
</feature>
<dbReference type="GO" id="GO:0016787">
    <property type="term" value="F:hydrolase activity"/>
    <property type="evidence" value="ECO:0007669"/>
    <property type="project" value="UniProtKB-KW"/>
</dbReference>
<reference evidence="5" key="1">
    <citation type="submission" date="2022-11" db="EMBL/GenBank/DDBJ databases">
        <title>Description of Microcella daejonensis nov. sp, isolated from riverside soil.</title>
        <authorList>
            <person name="Molina K.M."/>
            <person name="Kim S.B."/>
        </authorList>
    </citation>
    <scope>NUCLEOTIDE SEQUENCE</scope>
    <source>
        <strain evidence="5">MMS21-STM12</strain>
    </source>
</reference>
<dbReference type="PROSITE" id="PS01173">
    <property type="entry name" value="LIPASE_GDXG_HIS"/>
    <property type="match status" value="1"/>
</dbReference>
<dbReference type="PROSITE" id="PS51257">
    <property type="entry name" value="PROKAR_LIPOPROTEIN"/>
    <property type="match status" value="1"/>
</dbReference>
<dbReference type="AlphaFoldDB" id="A0A9E8SC31"/>
<evidence type="ECO:0000256" key="1">
    <source>
        <dbReference type="ARBA" id="ARBA00010515"/>
    </source>
</evidence>
<evidence type="ECO:0000259" key="4">
    <source>
        <dbReference type="Pfam" id="PF20434"/>
    </source>
</evidence>
<dbReference type="Pfam" id="PF20434">
    <property type="entry name" value="BD-FAE"/>
    <property type="match status" value="1"/>
</dbReference>
<gene>
    <name evidence="5" type="ORF">OVN18_03910</name>
</gene>
<dbReference type="InterPro" id="IPR049492">
    <property type="entry name" value="BD-FAE-like_dom"/>
</dbReference>
<feature type="chain" id="PRO_5039042994" evidence="3">
    <location>
        <begin position="32"/>
        <end position="347"/>
    </location>
</feature>
<dbReference type="PANTHER" id="PTHR48081">
    <property type="entry name" value="AB HYDROLASE SUPERFAMILY PROTEIN C4A8.06C"/>
    <property type="match status" value="1"/>
</dbReference>
<evidence type="ECO:0000256" key="2">
    <source>
        <dbReference type="ARBA" id="ARBA00022801"/>
    </source>
</evidence>
<dbReference type="KEGG" id="mdb:OVN18_03910"/>
<dbReference type="Proteomes" id="UP001164706">
    <property type="component" value="Chromosome"/>
</dbReference>
<dbReference type="InterPro" id="IPR050300">
    <property type="entry name" value="GDXG_lipolytic_enzyme"/>
</dbReference>
<dbReference type="PANTHER" id="PTHR48081:SF13">
    <property type="entry name" value="ALPHA_BETA HYDROLASE"/>
    <property type="match status" value="1"/>
</dbReference>
<name>A0A9E8SC31_9MICO</name>